<gene>
    <name evidence="2" type="ORF">BTO23_16120</name>
</gene>
<organism evidence="2 3">
    <name type="scientific">Aliivibrio sifiae</name>
    <dbReference type="NCBI Taxonomy" id="566293"/>
    <lineage>
        <taxon>Bacteria</taxon>
        <taxon>Pseudomonadati</taxon>
        <taxon>Pseudomonadota</taxon>
        <taxon>Gammaproteobacteria</taxon>
        <taxon>Vibrionales</taxon>
        <taxon>Vibrionaceae</taxon>
        <taxon>Aliivibrio</taxon>
    </lineage>
</organism>
<sequence length="424" mass="48612">MRSRVLTIVVLLSFNLAASELTFEWDWMLSTQTTAQRETAFVPLTESQHQESINGVLDVQIGYQDWNAVVALKGNDLYYDSSIPNQDQSSEAELIISELFWQYSMDVFDLPLDFQLGKIRVDWGVGYGYRPLDIFTPYRRNPVGIQVEEGAGVASVSYFDNQGEWSLIYTDSSWTQQEGSELEEQSEQQGAGIRRYGLVGDTEYQWLAYYDDVRQGLLGASIVTVIDASWEFHGSALYQSKYLAYQQPNYQKTNYQKPNSMYAPVRLEKESNAYQALVGFTWANEIGNTLVVEYWYDSRAWGENEWDNAFNIASPSYQQGYLHANMVQHNMMFHWSLDPNAWSNWQWSQNIGCLSELTPTFDVLYSPQDNGVIATQWLNYLVHDSGHSSVEMELAARFLTGKSDSAYANLTDKHMILLNLKGRF</sequence>
<dbReference type="AlphaFoldDB" id="A0A2S7X9L0"/>
<evidence type="ECO:0008006" key="4">
    <source>
        <dbReference type="Google" id="ProtNLM"/>
    </source>
</evidence>
<evidence type="ECO:0000256" key="1">
    <source>
        <dbReference type="SAM" id="SignalP"/>
    </source>
</evidence>
<dbReference type="EMBL" id="MSCP01000002">
    <property type="protein sequence ID" value="PQJ88043.1"/>
    <property type="molecule type" value="Genomic_DNA"/>
</dbReference>
<protein>
    <recommendedName>
        <fullName evidence="4">Beta-lactamase</fullName>
    </recommendedName>
</protein>
<feature type="signal peptide" evidence="1">
    <location>
        <begin position="1"/>
        <end position="18"/>
    </location>
</feature>
<comment type="caution">
    <text evidence="2">The sequence shown here is derived from an EMBL/GenBank/DDBJ whole genome shotgun (WGS) entry which is preliminary data.</text>
</comment>
<keyword evidence="1" id="KW-0732">Signal</keyword>
<feature type="chain" id="PRO_5015491111" description="Beta-lactamase" evidence="1">
    <location>
        <begin position="19"/>
        <end position="424"/>
    </location>
</feature>
<reference evidence="2 3" key="1">
    <citation type="submission" date="2016-12" db="EMBL/GenBank/DDBJ databases">
        <title>Diversity of luminous bacteria.</title>
        <authorList>
            <person name="Yoshizawa S."/>
            <person name="Kogure K."/>
        </authorList>
    </citation>
    <scope>NUCLEOTIDE SEQUENCE [LARGE SCALE GENOMIC DNA]</scope>
    <source>
        <strain evidence="2 3">NBRC 105001</strain>
    </source>
</reference>
<evidence type="ECO:0000313" key="3">
    <source>
        <dbReference type="Proteomes" id="UP000239273"/>
    </source>
</evidence>
<proteinExistence type="predicted"/>
<dbReference type="Proteomes" id="UP000239273">
    <property type="component" value="Unassembled WGS sequence"/>
</dbReference>
<accession>A0A2S7X9L0</accession>
<name>A0A2S7X9L0_9GAMM</name>
<evidence type="ECO:0000313" key="2">
    <source>
        <dbReference type="EMBL" id="PQJ88043.1"/>
    </source>
</evidence>